<dbReference type="Proteomes" id="UP000242317">
    <property type="component" value="Unassembled WGS sequence"/>
</dbReference>
<proteinExistence type="predicted"/>
<name>A0A1G6JCZ4_9GAMM</name>
<sequence>MIEMQISMLGLQDVINTLDPTDKHVEKALNRTLGRMAKWLQTRTVKGLSGELAIAQKIVRRRMRKTSIERTSAGFAIKLWYGLNDIALIHLNARKTRRGVTAGVHKRDGAFIAKGQVYKRQGKARLPIEVQMLEIKAKADAYLESMTHGTAFEDQFLKTLEHELKWQMRYLV</sequence>
<dbReference type="RefSeq" id="WP_092618210.1">
    <property type="nucleotide sequence ID" value="NZ_FMYK01000003.1"/>
</dbReference>
<dbReference type="OrthoDB" id="6064958at2"/>
<organism evidence="1 2">
    <name type="scientific">Acinetobacter marinus</name>
    <dbReference type="NCBI Taxonomy" id="281375"/>
    <lineage>
        <taxon>Bacteria</taxon>
        <taxon>Pseudomonadati</taxon>
        <taxon>Pseudomonadota</taxon>
        <taxon>Gammaproteobacteria</taxon>
        <taxon>Moraxellales</taxon>
        <taxon>Moraxellaceae</taxon>
        <taxon>Acinetobacter</taxon>
    </lineage>
</organism>
<gene>
    <name evidence="1" type="ORF">SAMN05421749_103314</name>
</gene>
<evidence type="ECO:0000313" key="1">
    <source>
        <dbReference type="EMBL" id="SDC16533.1"/>
    </source>
</evidence>
<evidence type="ECO:0000313" key="2">
    <source>
        <dbReference type="Proteomes" id="UP000242317"/>
    </source>
</evidence>
<dbReference type="AlphaFoldDB" id="A0A1G6JCZ4"/>
<dbReference type="EMBL" id="FMYK01000003">
    <property type="protein sequence ID" value="SDC16533.1"/>
    <property type="molecule type" value="Genomic_DNA"/>
</dbReference>
<dbReference type="InterPro" id="IPR010633">
    <property type="entry name" value="Phage_lambda_GpZ"/>
</dbReference>
<accession>A0A1G6JCZ4</accession>
<reference evidence="2" key="1">
    <citation type="submission" date="2016-09" db="EMBL/GenBank/DDBJ databases">
        <authorList>
            <person name="Varghese N."/>
            <person name="Submissions S."/>
        </authorList>
    </citation>
    <scope>NUCLEOTIDE SEQUENCE [LARGE SCALE GENOMIC DNA]</scope>
    <source>
        <strain evidence="2">ANC 3699</strain>
    </source>
</reference>
<keyword evidence="2" id="KW-1185">Reference proteome</keyword>
<dbReference type="Pfam" id="PF06763">
    <property type="entry name" value="Minor_tail_Z"/>
    <property type="match status" value="1"/>
</dbReference>
<protein>
    <submittedName>
        <fullName evidence="1">Prophage minor tail protein Z (GPZ)</fullName>
    </submittedName>
</protein>